<keyword evidence="3" id="KW-1185">Reference proteome</keyword>
<dbReference type="AlphaFoldDB" id="A0A1G9R3L9"/>
<feature type="domain" description="DUF3887" evidence="1">
    <location>
        <begin position="38"/>
        <end position="131"/>
    </location>
</feature>
<dbReference type="PROSITE" id="PS51257">
    <property type="entry name" value="PROKAR_LIPOPROTEIN"/>
    <property type="match status" value="1"/>
</dbReference>
<dbReference type="InterPro" id="IPR024981">
    <property type="entry name" value="DUF3887"/>
</dbReference>
<dbReference type="RefSeq" id="WP_092726572.1">
    <property type="nucleotide sequence ID" value="NZ_FNGW01000006.1"/>
</dbReference>
<name>A0A1G9R3L9_9FIRM</name>
<dbReference type="Gene3D" id="3.10.450.590">
    <property type="match status" value="1"/>
</dbReference>
<gene>
    <name evidence="2" type="ORF">SAMN04515677_10676</name>
</gene>
<protein>
    <recommendedName>
        <fullName evidence="1">DUF3887 domain-containing protein</fullName>
    </recommendedName>
</protein>
<sequence length="135" mass="15121">MNKLKVFLLTFLVGGILVGCSSSKLSEDFDEAALKADAQSIVQMFCNNDYESVVDKMSDKLKAAITEEQLKEVWEPIQNTIGKFDSINKEGVVGNNDDNQEMATVVEIIKCEKGKAQFKITYNKDMKLEGLYIIK</sequence>
<evidence type="ECO:0000259" key="1">
    <source>
        <dbReference type="Pfam" id="PF13026"/>
    </source>
</evidence>
<evidence type="ECO:0000313" key="3">
    <source>
        <dbReference type="Proteomes" id="UP000199068"/>
    </source>
</evidence>
<reference evidence="2 3" key="1">
    <citation type="submission" date="2016-10" db="EMBL/GenBank/DDBJ databases">
        <authorList>
            <person name="de Groot N.N."/>
        </authorList>
    </citation>
    <scope>NUCLEOTIDE SEQUENCE [LARGE SCALE GENOMIC DNA]</scope>
    <source>
        <strain evidence="2 3">DSM 797</strain>
    </source>
</reference>
<organism evidence="2 3">
    <name type="scientific">Romboutsia lituseburensis DSM 797</name>
    <dbReference type="NCBI Taxonomy" id="1121325"/>
    <lineage>
        <taxon>Bacteria</taxon>
        <taxon>Bacillati</taxon>
        <taxon>Bacillota</taxon>
        <taxon>Clostridia</taxon>
        <taxon>Peptostreptococcales</taxon>
        <taxon>Peptostreptococcaceae</taxon>
        <taxon>Romboutsia</taxon>
    </lineage>
</organism>
<dbReference type="Proteomes" id="UP000199068">
    <property type="component" value="Unassembled WGS sequence"/>
</dbReference>
<accession>A0A1G9R3L9</accession>
<proteinExistence type="predicted"/>
<dbReference type="STRING" id="1121325.SAMN04515677_10676"/>
<dbReference type="Pfam" id="PF13026">
    <property type="entry name" value="DUF3887"/>
    <property type="match status" value="1"/>
</dbReference>
<dbReference type="EMBL" id="FNGW01000006">
    <property type="protein sequence ID" value="SDM17813.1"/>
    <property type="molecule type" value="Genomic_DNA"/>
</dbReference>
<evidence type="ECO:0000313" key="2">
    <source>
        <dbReference type="EMBL" id="SDM17813.1"/>
    </source>
</evidence>